<comment type="subcellular location">
    <subcellularLocation>
        <location evidence="1 8">Cell membrane</location>
        <topology evidence="1 8">Multi-pass membrane protein</topology>
    </subcellularLocation>
</comment>
<feature type="transmembrane region" description="Helical" evidence="8">
    <location>
        <begin position="69"/>
        <end position="90"/>
    </location>
</feature>
<dbReference type="Pfam" id="PF01925">
    <property type="entry name" value="TauE"/>
    <property type="match status" value="1"/>
</dbReference>
<evidence type="ECO:0000256" key="3">
    <source>
        <dbReference type="ARBA" id="ARBA00022448"/>
    </source>
</evidence>
<dbReference type="Proteomes" id="UP000230052">
    <property type="component" value="Unassembled WGS sequence"/>
</dbReference>
<accession>A0A2J0KRZ3</accession>
<evidence type="ECO:0000256" key="8">
    <source>
        <dbReference type="RuleBase" id="RU363041"/>
    </source>
</evidence>
<gene>
    <name evidence="9" type="ORF">COS99_05685</name>
</gene>
<proteinExistence type="inferred from homology"/>
<feature type="transmembrane region" description="Helical" evidence="8">
    <location>
        <begin position="236"/>
        <end position="256"/>
    </location>
</feature>
<evidence type="ECO:0000256" key="5">
    <source>
        <dbReference type="ARBA" id="ARBA00022692"/>
    </source>
</evidence>
<evidence type="ECO:0000256" key="6">
    <source>
        <dbReference type="ARBA" id="ARBA00022989"/>
    </source>
</evidence>
<keyword evidence="3" id="KW-0813">Transport</keyword>
<evidence type="ECO:0000256" key="1">
    <source>
        <dbReference type="ARBA" id="ARBA00004651"/>
    </source>
</evidence>
<feature type="transmembrane region" description="Helical" evidence="8">
    <location>
        <begin position="176"/>
        <end position="194"/>
    </location>
</feature>
<comment type="caution">
    <text evidence="9">The sequence shown here is derived from an EMBL/GenBank/DDBJ whole genome shotgun (WGS) entry which is preliminary data.</text>
</comment>
<evidence type="ECO:0000256" key="7">
    <source>
        <dbReference type="ARBA" id="ARBA00023136"/>
    </source>
</evidence>
<name>A0A2J0KRZ3_9BACT</name>
<feature type="transmembrane region" description="Helical" evidence="8">
    <location>
        <begin position="110"/>
        <end position="128"/>
    </location>
</feature>
<dbReference type="InterPro" id="IPR002781">
    <property type="entry name" value="TM_pro_TauE-like"/>
</dbReference>
<dbReference type="EMBL" id="PEWV01000060">
    <property type="protein sequence ID" value="PIU41351.1"/>
    <property type="molecule type" value="Genomic_DNA"/>
</dbReference>
<keyword evidence="5 8" id="KW-0812">Transmembrane</keyword>
<organism evidence="9 10">
    <name type="scientific">Candidatus Aquitaenariimonas noxiae</name>
    <dbReference type="NCBI Taxonomy" id="1974741"/>
    <lineage>
        <taxon>Bacteria</taxon>
        <taxon>Pseudomonadati</taxon>
        <taxon>Candidatus Omnitrophota</taxon>
        <taxon>Candidatus Aquitaenariimonas</taxon>
    </lineage>
</organism>
<feature type="transmembrane region" description="Helical" evidence="8">
    <location>
        <begin position="29"/>
        <end position="48"/>
    </location>
</feature>
<evidence type="ECO:0000313" key="9">
    <source>
        <dbReference type="EMBL" id="PIU41351.1"/>
    </source>
</evidence>
<dbReference type="GO" id="GO:0005886">
    <property type="term" value="C:plasma membrane"/>
    <property type="evidence" value="ECO:0007669"/>
    <property type="project" value="UniProtKB-SubCell"/>
</dbReference>
<protein>
    <recommendedName>
        <fullName evidence="8">Probable membrane transporter protein</fullName>
    </recommendedName>
</protein>
<feature type="transmembrane region" description="Helical" evidence="8">
    <location>
        <begin position="140"/>
        <end position="156"/>
    </location>
</feature>
<evidence type="ECO:0000256" key="2">
    <source>
        <dbReference type="ARBA" id="ARBA00009142"/>
    </source>
</evidence>
<evidence type="ECO:0000313" key="10">
    <source>
        <dbReference type="Proteomes" id="UP000230052"/>
    </source>
</evidence>
<sequence>MEYFIICSVAFLISGLSLFSGFGLGTVLLPVFAVFFPIYIAVTLTAIVHLSNNIFKFILLGRYADRKAVFQFGIPAVLAAIAGAKVLFWLSELKPLVQYQLSGYIFKITPVKLIVAILMILFAFIEIAPRFEKLSFQKKYLPLGGILSGFFGGLSGHQGALRSAFLMKSGLGKESFIATGVAISCLVDFSRIFIYSGYFPSIIKSNSMVLLMSAILSAFLGAFIGNRLLNKITMRVIRLIVAILLITIAIALGIGII</sequence>
<dbReference type="PANTHER" id="PTHR30269">
    <property type="entry name" value="TRANSMEMBRANE PROTEIN YFCA"/>
    <property type="match status" value="1"/>
</dbReference>
<comment type="similarity">
    <text evidence="2 8">Belongs to the 4-toluene sulfonate uptake permease (TSUP) (TC 2.A.102) family.</text>
</comment>
<dbReference type="AlphaFoldDB" id="A0A2J0KRZ3"/>
<reference evidence="9 10" key="1">
    <citation type="submission" date="2017-09" db="EMBL/GenBank/DDBJ databases">
        <title>Depth-based differentiation of microbial function through sediment-hosted aquifers and enrichment of novel symbionts in the deep terrestrial subsurface.</title>
        <authorList>
            <person name="Probst A.J."/>
            <person name="Ladd B."/>
            <person name="Jarett J.K."/>
            <person name="Geller-Mcgrath D.E."/>
            <person name="Sieber C.M."/>
            <person name="Emerson J.B."/>
            <person name="Anantharaman K."/>
            <person name="Thomas B.C."/>
            <person name="Malmstrom R."/>
            <person name="Stieglmeier M."/>
            <person name="Klingl A."/>
            <person name="Woyke T."/>
            <person name="Ryan C.M."/>
            <person name="Banfield J.F."/>
        </authorList>
    </citation>
    <scope>NUCLEOTIDE SEQUENCE [LARGE SCALE GENOMIC DNA]</scope>
    <source>
        <strain evidence="9">CG07_land_8_20_14_0_80_42_15</strain>
    </source>
</reference>
<dbReference type="InterPro" id="IPR052017">
    <property type="entry name" value="TSUP"/>
</dbReference>
<keyword evidence="4 8" id="KW-1003">Cell membrane</keyword>
<evidence type="ECO:0000256" key="4">
    <source>
        <dbReference type="ARBA" id="ARBA00022475"/>
    </source>
</evidence>
<dbReference type="PANTHER" id="PTHR30269:SF37">
    <property type="entry name" value="MEMBRANE TRANSPORTER PROTEIN"/>
    <property type="match status" value="1"/>
</dbReference>
<keyword evidence="6 8" id="KW-1133">Transmembrane helix</keyword>
<keyword evidence="7 8" id="KW-0472">Membrane</keyword>
<feature type="transmembrane region" description="Helical" evidence="8">
    <location>
        <begin position="206"/>
        <end position="224"/>
    </location>
</feature>